<evidence type="ECO:0000313" key="4">
    <source>
        <dbReference type="Proteomes" id="UP000014760"/>
    </source>
</evidence>
<dbReference type="HOGENOM" id="CLU_522002_0_0_1"/>
<keyword evidence="1" id="KW-0472">Membrane</keyword>
<reference evidence="2 4" key="2">
    <citation type="journal article" date="2013" name="Nature">
        <title>Insights into bilaterian evolution from three spiralian genomes.</title>
        <authorList>
            <person name="Simakov O."/>
            <person name="Marletaz F."/>
            <person name="Cho S.J."/>
            <person name="Edsinger-Gonzales E."/>
            <person name="Havlak P."/>
            <person name="Hellsten U."/>
            <person name="Kuo D.H."/>
            <person name="Larsson T."/>
            <person name="Lv J."/>
            <person name="Arendt D."/>
            <person name="Savage R."/>
            <person name="Osoegawa K."/>
            <person name="de Jong P."/>
            <person name="Grimwood J."/>
            <person name="Chapman J.A."/>
            <person name="Shapiro H."/>
            <person name="Aerts A."/>
            <person name="Otillar R.P."/>
            <person name="Terry A.Y."/>
            <person name="Boore J.L."/>
            <person name="Grigoriev I.V."/>
            <person name="Lindberg D.R."/>
            <person name="Seaver E.C."/>
            <person name="Weisblat D.A."/>
            <person name="Putnam N.H."/>
            <person name="Rokhsar D.S."/>
        </authorList>
    </citation>
    <scope>NUCLEOTIDE SEQUENCE</scope>
    <source>
        <strain evidence="2 4">I ESC-2004</strain>
    </source>
</reference>
<dbReference type="EnsemblMetazoa" id="CapteT224311">
    <property type="protein sequence ID" value="CapteP224311"/>
    <property type="gene ID" value="CapteG224311"/>
</dbReference>
<keyword evidence="1" id="KW-1133">Transmembrane helix</keyword>
<evidence type="ECO:0000256" key="1">
    <source>
        <dbReference type="SAM" id="Phobius"/>
    </source>
</evidence>
<dbReference type="InterPro" id="IPR029044">
    <property type="entry name" value="Nucleotide-diphossugar_trans"/>
</dbReference>
<dbReference type="Pfam" id="PF04488">
    <property type="entry name" value="Gly_transf_sug"/>
    <property type="match status" value="1"/>
</dbReference>
<dbReference type="InterPro" id="IPR007577">
    <property type="entry name" value="GlycoTrfase_DXD_sugar-bd_CS"/>
</dbReference>
<feature type="transmembrane region" description="Helical" evidence="1">
    <location>
        <begin position="57"/>
        <end position="74"/>
    </location>
</feature>
<keyword evidence="1" id="KW-0812">Transmembrane</keyword>
<protein>
    <submittedName>
        <fullName evidence="2 3">Uncharacterized protein</fullName>
    </submittedName>
</protein>
<sequence>MENQREVVISRWREKVSMRLAQDIMQEKLLPEAQPNTMVRAVQQFRLSLRSPHFRRTLYLAVTVAVVTCVVYYINSSSRVSTLSDGIFVSARVHGLRWGTAISLERVAPEVCVHPDRQKEFVIKALISSGGLFVGSLTMITPQVSAMAREMKGSGDMLMNVNEAFQGFVYVPSSMTKGEAPQGDVPVKYLKTLIKQCVDVVSIDETPGLVSETCCVRMSSSLNIYPKDIMTLDNKFGALARLAMYGTSAVQQAKPNDAALIPKLAHYWWIGDRPISYLMYLSILSQLFVVQVERVTVYGNREPVGEYWELLKQYPRVRYSYHEVYVNYHGQRVASPSLQSDIFRGEIIYKEGGIYMDSDALFVKPIDDLRGYDAVASLDIMAEKGKFPEYFNLGVTMGKAGASFWKNFNEANHKFRSDLYGYNGLALPYKLWEQNPTSIYHNPHLQVLCYYGRYRPTWVPNYLNVSVHHNTNFNWKTDAYAIHYTFPTPAAMESEVNLKSASATDEAATIARFILDKAGIKL</sequence>
<dbReference type="AlphaFoldDB" id="R7UDB3"/>
<reference evidence="3" key="3">
    <citation type="submission" date="2015-06" db="UniProtKB">
        <authorList>
            <consortium name="EnsemblMetazoa"/>
        </authorList>
    </citation>
    <scope>IDENTIFICATION</scope>
</reference>
<dbReference type="SUPFAM" id="SSF53448">
    <property type="entry name" value="Nucleotide-diphospho-sugar transferases"/>
    <property type="match status" value="1"/>
</dbReference>
<dbReference type="Gene3D" id="3.90.550.20">
    <property type="match status" value="1"/>
</dbReference>
<keyword evidence="4" id="KW-1185">Reference proteome</keyword>
<gene>
    <name evidence="2" type="ORF">CAPTEDRAFT_224311</name>
</gene>
<organism evidence="2">
    <name type="scientific">Capitella teleta</name>
    <name type="common">Polychaete worm</name>
    <dbReference type="NCBI Taxonomy" id="283909"/>
    <lineage>
        <taxon>Eukaryota</taxon>
        <taxon>Metazoa</taxon>
        <taxon>Spiralia</taxon>
        <taxon>Lophotrochozoa</taxon>
        <taxon>Annelida</taxon>
        <taxon>Polychaeta</taxon>
        <taxon>Sedentaria</taxon>
        <taxon>Scolecida</taxon>
        <taxon>Capitellidae</taxon>
        <taxon>Capitella</taxon>
    </lineage>
</organism>
<evidence type="ECO:0000313" key="2">
    <source>
        <dbReference type="EMBL" id="ELU01262.1"/>
    </source>
</evidence>
<evidence type="ECO:0000313" key="3">
    <source>
        <dbReference type="EnsemblMetazoa" id="CapteP224311"/>
    </source>
</evidence>
<dbReference type="EMBL" id="KB305236">
    <property type="protein sequence ID" value="ELU01262.1"/>
    <property type="molecule type" value="Genomic_DNA"/>
</dbReference>
<accession>R7UDB3</accession>
<reference evidence="4" key="1">
    <citation type="submission" date="2012-12" db="EMBL/GenBank/DDBJ databases">
        <authorList>
            <person name="Hellsten U."/>
            <person name="Grimwood J."/>
            <person name="Chapman J.A."/>
            <person name="Shapiro H."/>
            <person name="Aerts A."/>
            <person name="Otillar R.P."/>
            <person name="Terry A.Y."/>
            <person name="Boore J.L."/>
            <person name="Simakov O."/>
            <person name="Marletaz F."/>
            <person name="Cho S.-J."/>
            <person name="Edsinger-Gonzales E."/>
            <person name="Havlak P."/>
            <person name="Kuo D.-H."/>
            <person name="Larsson T."/>
            <person name="Lv J."/>
            <person name="Arendt D."/>
            <person name="Savage R."/>
            <person name="Osoegawa K."/>
            <person name="de Jong P."/>
            <person name="Lindberg D.R."/>
            <person name="Seaver E.C."/>
            <person name="Weisblat D.A."/>
            <person name="Putnam N.H."/>
            <person name="Grigoriev I.V."/>
            <person name="Rokhsar D.S."/>
        </authorList>
    </citation>
    <scope>NUCLEOTIDE SEQUENCE</scope>
    <source>
        <strain evidence="4">I ESC-2004</strain>
    </source>
</reference>
<dbReference type="PANTHER" id="PTHR46830">
    <property type="entry name" value="TRANSFERASE, PUTATIVE-RELATED"/>
    <property type="match status" value="1"/>
</dbReference>
<dbReference type="EMBL" id="AMQN01009351">
    <property type="status" value="NOT_ANNOTATED_CDS"/>
    <property type="molecule type" value="Genomic_DNA"/>
</dbReference>
<proteinExistence type="predicted"/>
<dbReference type="Proteomes" id="UP000014760">
    <property type="component" value="Unassembled WGS sequence"/>
</dbReference>
<dbReference type="PANTHER" id="PTHR46830:SF1">
    <property type="entry name" value="ALPHA-1,4-N-ACETYLGLUCOSAMINYLTRANSFERASE"/>
    <property type="match status" value="1"/>
</dbReference>
<dbReference type="OrthoDB" id="409543at2759"/>
<name>R7UDB3_CAPTE</name>